<reference evidence="4 5" key="1">
    <citation type="submission" date="2022-09" db="EMBL/GenBank/DDBJ databases">
        <authorList>
            <person name="Kop L."/>
        </authorList>
    </citation>
    <scope>NUCLEOTIDE SEQUENCE [LARGE SCALE GENOMIC DNA]</scope>
    <source>
        <strain evidence="4 5">347</strain>
    </source>
</reference>
<keyword evidence="1" id="KW-0677">Repeat</keyword>
<feature type="compositionally biased region" description="Basic and acidic residues" evidence="3">
    <location>
        <begin position="1"/>
        <end position="10"/>
    </location>
</feature>
<evidence type="ECO:0000256" key="2">
    <source>
        <dbReference type="ARBA" id="ARBA00022803"/>
    </source>
</evidence>
<proteinExistence type="predicted"/>
<feature type="region of interest" description="Disordered" evidence="3">
    <location>
        <begin position="1"/>
        <end position="57"/>
    </location>
</feature>
<dbReference type="Proteomes" id="UP001157733">
    <property type="component" value="Chromosome"/>
</dbReference>
<dbReference type="Pfam" id="PF07719">
    <property type="entry name" value="TPR_2"/>
    <property type="match status" value="1"/>
</dbReference>
<evidence type="ECO:0008006" key="6">
    <source>
        <dbReference type="Google" id="ProtNLM"/>
    </source>
</evidence>
<evidence type="ECO:0000256" key="3">
    <source>
        <dbReference type="SAM" id="MobiDB-lite"/>
    </source>
</evidence>
<keyword evidence="2" id="KW-0802">TPR repeat</keyword>
<name>A0ABN8W627_9BACT</name>
<evidence type="ECO:0000313" key="4">
    <source>
        <dbReference type="EMBL" id="CAI2719096.1"/>
    </source>
</evidence>
<protein>
    <recommendedName>
        <fullName evidence="6">Tetratricopeptide repeat protein</fullName>
    </recommendedName>
</protein>
<organism evidence="4 5">
    <name type="scientific">Nitrospina watsonii</name>
    <dbReference type="NCBI Taxonomy" id="1323948"/>
    <lineage>
        <taxon>Bacteria</taxon>
        <taxon>Pseudomonadati</taxon>
        <taxon>Nitrospinota/Tectimicrobiota group</taxon>
        <taxon>Nitrospinota</taxon>
        <taxon>Nitrospinia</taxon>
        <taxon>Nitrospinales</taxon>
        <taxon>Nitrospinaceae</taxon>
        <taxon>Nitrospina</taxon>
    </lineage>
</organism>
<dbReference type="EMBL" id="OX336137">
    <property type="protein sequence ID" value="CAI2719096.1"/>
    <property type="molecule type" value="Genomic_DNA"/>
</dbReference>
<evidence type="ECO:0000313" key="5">
    <source>
        <dbReference type="Proteomes" id="UP001157733"/>
    </source>
</evidence>
<dbReference type="InterPro" id="IPR013105">
    <property type="entry name" value="TPR_2"/>
</dbReference>
<accession>A0ABN8W627</accession>
<dbReference type="RefSeq" id="WP_282011951.1">
    <property type="nucleotide sequence ID" value="NZ_OX336137.1"/>
</dbReference>
<feature type="compositionally biased region" description="Basic and acidic residues" evidence="3">
    <location>
        <begin position="41"/>
        <end position="55"/>
    </location>
</feature>
<evidence type="ECO:0000256" key="1">
    <source>
        <dbReference type="ARBA" id="ARBA00022737"/>
    </source>
</evidence>
<keyword evidence="5" id="KW-1185">Reference proteome</keyword>
<dbReference type="InterPro" id="IPR011990">
    <property type="entry name" value="TPR-like_helical_dom_sf"/>
</dbReference>
<dbReference type="Gene3D" id="1.25.40.10">
    <property type="entry name" value="Tetratricopeptide repeat domain"/>
    <property type="match status" value="2"/>
</dbReference>
<dbReference type="SUPFAM" id="SSF48452">
    <property type="entry name" value="TPR-like"/>
    <property type="match status" value="1"/>
</dbReference>
<feature type="compositionally biased region" description="Acidic residues" evidence="3">
    <location>
        <begin position="12"/>
        <end position="31"/>
    </location>
</feature>
<sequence length="279" mass="31593">MSSEEDKNPEFLEGEDAEFEPDAPEGDEAAEGDGVSSNFRVMEDDPYERAQKEGGEEAEFDLEAQIREFRNQIEEDPDNCIHHYNLAEALEEVGDHKEARTEYELALQLDKTLDFHSIIHFGLANMQFQMLLSGIQSVVVKSSVGLHSAHKPGDSITAVNDDDYREPIENFEKALEFLPQLKADEELVDYISKEAPGQLANLYYKWASDLIDKSRQIVHYGGEVEDVQHAIKLLKKSMEIDPNHAQAKMMITYGKKMLAEGWKAYDEYGFEAKDIPGQG</sequence>
<gene>
    <name evidence="4" type="ORF">NSPWAT_2240</name>
</gene>